<evidence type="ECO:0000313" key="6">
    <source>
        <dbReference type="EMBL" id="RKT69093.1"/>
    </source>
</evidence>
<dbReference type="Pfam" id="PF00440">
    <property type="entry name" value="TetR_N"/>
    <property type="match status" value="1"/>
</dbReference>
<feature type="domain" description="HTH tetR-type" evidence="5">
    <location>
        <begin position="6"/>
        <end position="65"/>
    </location>
</feature>
<dbReference type="GO" id="GO:0000976">
    <property type="term" value="F:transcription cis-regulatory region binding"/>
    <property type="evidence" value="ECO:0007669"/>
    <property type="project" value="TreeGrafter"/>
</dbReference>
<proteinExistence type="predicted"/>
<dbReference type="InterPro" id="IPR001647">
    <property type="entry name" value="HTH_TetR"/>
</dbReference>
<dbReference type="InterPro" id="IPR023772">
    <property type="entry name" value="DNA-bd_HTH_TetR-type_CS"/>
</dbReference>
<dbReference type="OrthoDB" id="9795011at2"/>
<keyword evidence="7" id="KW-1185">Reference proteome</keyword>
<dbReference type="PANTHER" id="PTHR30055">
    <property type="entry name" value="HTH-TYPE TRANSCRIPTIONAL REGULATOR RUTR"/>
    <property type="match status" value="1"/>
</dbReference>
<dbReference type="Pfam" id="PF21597">
    <property type="entry name" value="TetR_C_43"/>
    <property type="match status" value="1"/>
</dbReference>
<name>A0A495X909_9PSEU</name>
<evidence type="ECO:0000256" key="1">
    <source>
        <dbReference type="ARBA" id="ARBA00023015"/>
    </source>
</evidence>
<comment type="caution">
    <text evidence="6">The sequence shown here is derived from an EMBL/GenBank/DDBJ whole genome shotgun (WGS) entry which is preliminary data.</text>
</comment>
<dbReference type="Proteomes" id="UP000272729">
    <property type="component" value="Unassembled WGS sequence"/>
</dbReference>
<evidence type="ECO:0000256" key="2">
    <source>
        <dbReference type="ARBA" id="ARBA00023125"/>
    </source>
</evidence>
<dbReference type="RefSeq" id="WP_121220573.1">
    <property type="nucleotide sequence ID" value="NZ_JBIUBA010000035.1"/>
</dbReference>
<dbReference type="SUPFAM" id="SSF46689">
    <property type="entry name" value="Homeodomain-like"/>
    <property type="match status" value="1"/>
</dbReference>
<evidence type="ECO:0000313" key="7">
    <source>
        <dbReference type="Proteomes" id="UP000272729"/>
    </source>
</evidence>
<dbReference type="InterPro" id="IPR049445">
    <property type="entry name" value="TetR_SbtR-like_C"/>
</dbReference>
<reference evidence="6 7" key="1">
    <citation type="submission" date="2018-10" db="EMBL/GenBank/DDBJ databases">
        <title>Sequencing the genomes of 1000 actinobacteria strains.</title>
        <authorList>
            <person name="Klenk H.-P."/>
        </authorList>
    </citation>
    <scope>NUCLEOTIDE SEQUENCE [LARGE SCALE GENOMIC DNA]</scope>
    <source>
        <strain evidence="6 7">DSM 43911</strain>
    </source>
</reference>
<dbReference type="PROSITE" id="PS01081">
    <property type="entry name" value="HTH_TETR_1"/>
    <property type="match status" value="1"/>
</dbReference>
<keyword evidence="1" id="KW-0805">Transcription regulation</keyword>
<dbReference type="EMBL" id="RBXR01000001">
    <property type="protein sequence ID" value="RKT69093.1"/>
    <property type="molecule type" value="Genomic_DNA"/>
</dbReference>
<dbReference type="InterPro" id="IPR050109">
    <property type="entry name" value="HTH-type_TetR-like_transc_reg"/>
</dbReference>
<dbReference type="InterPro" id="IPR009057">
    <property type="entry name" value="Homeodomain-like_sf"/>
</dbReference>
<dbReference type="GO" id="GO:0003700">
    <property type="term" value="F:DNA-binding transcription factor activity"/>
    <property type="evidence" value="ECO:0007669"/>
    <property type="project" value="TreeGrafter"/>
</dbReference>
<gene>
    <name evidence="6" type="ORF">DFJ66_2286</name>
</gene>
<dbReference type="Gene3D" id="1.10.357.10">
    <property type="entry name" value="Tetracycline Repressor, domain 2"/>
    <property type="match status" value="1"/>
</dbReference>
<protein>
    <submittedName>
        <fullName evidence="6">TetR family transcriptional regulator</fullName>
    </submittedName>
</protein>
<evidence type="ECO:0000256" key="4">
    <source>
        <dbReference type="PROSITE-ProRule" id="PRU00335"/>
    </source>
</evidence>
<evidence type="ECO:0000259" key="5">
    <source>
        <dbReference type="PROSITE" id="PS50977"/>
    </source>
</evidence>
<accession>A0A495X909</accession>
<dbReference type="AlphaFoldDB" id="A0A495X909"/>
<organism evidence="6 7">
    <name type="scientific">Saccharothrix variisporea</name>
    <dbReference type="NCBI Taxonomy" id="543527"/>
    <lineage>
        <taxon>Bacteria</taxon>
        <taxon>Bacillati</taxon>
        <taxon>Actinomycetota</taxon>
        <taxon>Actinomycetes</taxon>
        <taxon>Pseudonocardiales</taxon>
        <taxon>Pseudonocardiaceae</taxon>
        <taxon>Saccharothrix</taxon>
    </lineage>
</organism>
<dbReference type="SUPFAM" id="SSF48498">
    <property type="entry name" value="Tetracyclin repressor-like, C-terminal domain"/>
    <property type="match status" value="1"/>
</dbReference>
<feature type="DNA-binding region" description="H-T-H motif" evidence="4">
    <location>
        <begin position="28"/>
        <end position="47"/>
    </location>
</feature>
<dbReference type="PROSITE" id="PS50977">
    <property type="entry name" value="HTH_TETR_2"/>
    <property type="match status" value="1"/>
</dbReference>
<dbReference type="PANTHER" id="PTHR30055:SF234">
    <property type="entry name" value="HTH-TYPE TRANSCRIPTIONAL REGULATOR BETI"/>
    <property type="match status" value="1"/>
</dbReference>
<keyword evidence="3" id="KW-0804">Transcription</keyword>
<sequence>MRADAVRNRAKVLAAADELVAERGPAVSTEEVAKAAGVGVGTVFRHFPTKESLLTAVHVARLERLADSARQLTRAEDPGAALFTFVTQVVDQAATKNAMTEALTNAGIDVMGVTSEAADALKQALGELLENAQRAGAVRTDIGVPELSALLVGASRAAEHAAANPRARERVLSVIRDGMRAHRSA</sequence>
<keyword evidence="2 4" id="KW-0238">DNA-binding</keyword>
<evidence type="ECO:0000256" key="3">
    <source>
        <dbReference type="ARBA" id="ARBA00023163"/>
    </source>
</evidence>
<dbReference type="PRINTS" id="PR00455">
    <property type="entry name" value="HTHTETR"/>
</dbReference>
<dbReference type="InterPro" id="IPR036271">
    <property type="entry name" value="Tet_transcr_reg_TetR-rel_C_sf"/>
</dbReference>